<name>A0A160DT57_9GAMM</name>
<evidence type="ECO:0000313" key="1">
    <source>
        <dbReference type="EMBL" id="ANB17354.1"/>
    </source>
</evidence>
<dbReference type="Proteomes" id="UP000076830">
    <property type="component" value="Chromosome"/>
</dbReference>
<dbReference type="STRING" id="1300342.I596_1324"/>
<proteinExistence type="predicted"/>
<gene>
    <name evidence="1" type="ORF">I596_1324</name>
</gene>
<organism evidence="1 2">
    <name type="scientific">Dokdonella koreensis DS-123</name>
    <dbReference type="NCBI Taxonomy" id="1300342"/>
    <lineage>
        <taxon>Bacteria</taxon>
        <taxon>Pseudomonadati</taxon>
        <taxon>Pseudomonadota</taxon>
        <taxon>Gammaproteobacteria</taxon>
        <taxon>Lysobacterales</taxon>
        <taxon>Rhodanobacteraceae</taxon>
        <taxon>Dokdonella</taxon>
    </lineage>
</organism>
<accession>A0A160DT57</accession>
<protein>
    <submittedName>
        <fullName evidence="1">Uncharacterized protein</fullName>
    </submittedName>
</protein>
<dbReference type="KEGG" id="dko:I596_1324"/>
<reference evidence="1 2" key="1">
    <citation type="submission" date="2016-04" db="EMBL/GenBank/DDBJ databases">
        <title>Complete genome sequence of Dokdonella koreensis DS-123T.</title>
        <authorList>
            <person name="Kim J.F."/>
            <person name="Lee H."/>
            <person name="Kwak M.-J."/>
        </authorList>
    </citation>
    <scope>NUCLEOTIDE SEQUENCE [LARGE SCALE GENOMIC DNA]</scope>
    <source>
        <strain evidence="1 2">DS-123</strain>
    </source>
</reference>
<sequence length="53" mass="5642">MRDYGPAAVADAAACRPQTGQVRAAAALRPLPVVPAAPDARSARRSRWRGAEW</sequence>
<keyword evidence="2" id="KW-1185">Reference proteome</keyword>
<dbReference type="EMBL" id="CP015249">
    <property type="protein sequence ID" value="ANB17354.1"/>
    <property type="molecule type" value="Genomic_DNA"/>
</dbReference>
<evidence type="ECO:0000313" key="2">
    <source>
        <dbReference type="Proteomes" id="UP000076830"/>
    </source>
</evidence>
<dbReference type="AlphaFoldDB" id="A0A160DT57"/>